<dbReference type="InterPro" id="IPR010499">
    <property type="entry name" value="AraC_E-bd"/>
</dbReference>
<evidence type="ECO:0000256" key="1">
    <source>
        <dbReference type="ARBA" id="ARBA00022491"/>
    </source>
</evidence>
<dbReference type="PROSITE" id="PS50937">
    <property type="entry name" value="HTH_MERR_2"/>
    <property type="match status" value="1"/>
</dbReference>
<evidence type="ECO:0000256" key="3">
    <source>
        <dbReference type="ARBA" id="ARBA00023125"/>
    </source>
</evidence>
<organism evidence="6 7">
    <name type="scientific">Clostridium cavendishii DSM 21758</name>
    <dbReference type="NCBI Taxonomy" id="1121302"/>
    <lineage>
        <taxon>Bacteria</taxon>
        <taxon>Bacillati</taxon>
        <taxon>Bacillota</taxon>
        <taxon>Clostridia</taxon>
        <taxon>Eubacteriales</taxon>
        <taxon>Clostridiaceae</taxon>
        <taxon>Clostridium</taxon>
    </lineage>
</organism>
<keyword evidence="4" id="KW-0804">Transcription</keyword>
<keyword evidence="7" id="KW-1185">Reference proteome</keyword>
<dbReference type="GO" id="GO:0003677">
    <property type="term" value="F:DNA binding"/>
    <property type="evidence" value="ECO:0007669"/>
    <property type="project" value="UniProtKB-KW"/>
</dbReference>
<evidence type="ECO:0000256" key="4">
    <source>
        <dbReference type="ARBA" id="ARBA00023163"/>
    </source>
</evidence>
<feature type="domain" description="HTH merR-type" evidence="5">
    <location>
        <begin position="4"/>
        <end position="72"/>
    </location>
</feature>
<dbReference type="InterPro" id="IPR009061">
    <property type="entry name" value="DNA-bd_dom_put_sf"/>
</dbReference>
<dbReference type="Gene3D" id="1.10.1660.10">
    <property type="match status" value="1"/>
</dbReference>
<dbReference type="GO" id="GO:0003700">
    <property type="term" value="F:DNA-binding transcription factor activity"/>
    <property type="evidence" value="ECO:0007669"/>
    <property type="project" value="InterPro"/>
</dbReference>
<protein>
    <submittedName>
        <fullName evidence="6">DNA-binding transcriptional regulator, MerR family</fullName>
    </submittedName>
</protein>
<dbReference type="InterPro" id="IPR047057">
    <property type="entry name" value="MerR_fam"/>
</dbReference>
<dbReference type="RefSeq" id="WP_072991150.1">
    <property type="nucleotide sequence ID" value="NZ_FQZB01000015.1"/>
</dbReference>
<dbReference type="InterPro" id="IPR029442">
    <property type="entry name" value="GyrI-like"/>
</dbReference>
<dbReference type="PANTHER" id="PTHR30204">
    <property type="entry name" value="REDOX-CYCLING DRUG-SENSING TRANSCRIPTIONAL ACTIVATOR SOXR"/>
    <property type="match status" value="1"/>
</dbReference>
<keyword evidence="3 6" id="KW-0238">DNA-binding</keyword>
<name>A0A1M6RBA6_9CLOT</name>
<dbReference type="SUPFAM" id="SSF55136">
    <property type="entry name" value="Probable bacterial effector-binding domain"/>
    <property type="match status" value="1"/>
</dbReference>
<evidence type="ECO:0000313" key="6">
    <source>
        <dbReference type="EMBL" id="SHK29749.1"/>
    </source>
</evidence>
<dbReference type="Proteomes" id="UP000184310">
    <property type="component" value="Unassembled WGS sequence"/>
</dbReference>
<proteinExistence type="predicted"/>
<dbReference type="SMART" id="SM00871">
    <property type="entry name" value="AraC_E_bind"/>
    <property type="match status" value="1"/>
</dbReference>
<dbReference type="OrthoDB" id="9773308at2"/>
<dbReference type="EMBL" id="FQZB01000015">
    <property type="protein sequence ID" value="SHK29749.1"/>
    <property type="molecule type" value="Genomic_DNA"/>
</dbReference>
<dbReference type="Gene3D" id="3.20.80.10">
    <property type="entry name" value="Regulatory factor, effector binding domain"/>
    <property type="match status" value="1"/>
</dbReference>
<evidence type="ECO:0000259" key="5">
    <source>
        <dbReference type="PROSITE" id="PS50937"/>
    </source>
</evidence>
<dbReference type="InterPro" id="IPR000551">
    <property type="entry name" value="MerR-type_HTH_dom"/>
</dbReference>
<dbReference type="AlphaFoldDB" id="A0A1M6RBA6"/>
<gene>
    <name evidence="6" type="ORF">SAMN02745163_03594</name>
</gene>
<keyword evidence="2" id="KW-0805">Transcription regulation</keyword>
<evidence type="ECO:0000313" key="7">
    <source>
        <dbReference type="Proteomes" id="UP000184310"/>
    </source>
</evidence>
<dbReference type="Pfam" id="PF13411">
    <property type="entry name" value="MerR_1"/>
    <property type="match status" value="1"/>
</dbReference>
<dbReference type="InterPro" id="IPR011256">
    <property type="entry name" value="Reg_factor_effector_dom_sf"/>
</dbReference>
<dbReference type="STRING" id="1121302.SAMN02745163_03594"/>
<dbReference type="SUPFAM" id="SSF46955">
    <property type="entry name" value="Putative DNA-binding domain"/>
    <property type="match status" value="1"/>
</dbReference>
<dbReference type="PANTHER" id="PTHR30204:SF69">
    <property type="entry name" value="MERR-FAMILY TRANSCRIPTIONAL REGULATOR"/>
    <property type="match status" value="1"/>
</dbReference>
<dbReference type="SMART" id="SM00422">
    <property type="entry name" value="HTH_MERR"/>
    <property type="match status" value="1"/>
</dbReference>
<keyword evidence="1" id="KW-0678">Repressor</keyword>
<dbReference type="Pfam" id="PF06445">
    <property type="entry name" value="GyrI-like"/>
    <property type="match status" value="1"/>
</dbReference>
<evidence type="ECO:0000256" key="2">
    <source>
        <dbReference type="ARBA" id="ARBA00023015"/>
    </source>
</evidence>
<accession>A0A1M6RBA6</accession>
<sequence length="275" mass="32764">MKEYYKIGEISKIYEIGRDSLMYYEEIGILKPFRDKNGYRLYRVNDIWKLNLIKELRTFGFSMAKIKEYLDIRNIENTKAMLNEEIFLLDKKIDQLNKLKKNVIKRLEDIEEVTLNKNLYEIQVTFIEDRKAIRLNGNIIRDEEVDFLVKKLQKKNEDKFYLLGNYNVGAVYCIDKIRKGIFNEYKSVFCLLDKDDEEYDLILGGGLYITYSYSGNYKNSERHIPKILRFVEDNGYKIIGDPIEIYKIDIHETANIEEFITEIQVPVVKDSYIEN</sequence>
<reference evidence="6 7" key="1">
    <citation type="submission" date="2016-11" db="EMBL/GenBank/DDBJ databases">
        <authorList>
            <person name="Jaros S."/>
            <person name="Januszkiewicz K."/>
            <person name="Wedrychowicz H."/>
        </authorList>
    </citation>
    <scope>NUCLEOTIDE SEQUENCE [LARGE SCALE GENOMIC DNA]</scope>
    <source>
        <strain evidence="6 7">DSM 21758</strain>
    </source>
</reference>
<dbReference type="CDD" id="cd00592">
    <property type="entry name" value="HTH_MerR-like"/>
    <property type="match status" value="1"/>
</dbReference>